<proteinExistence type="predicted"/>
<dbReference type="GeneID" id="93666861"/>
<evidence type="ECO:0000313" key="2">
    <source>
        <dbReference type="Proteomes" id="UP000237966"/>
    </source>
</evidence>
<accession>A0A2S5Y5V2</accession>
<dbReference type="Proteomes" id="UP000237966">
    <property type="component" value="Unassembled WGS sequence"/>
</dbReference>
<dbReference type="RefSeq" id="WP_081656709.1">
    <property type="nucleotide sequence ID" value="NZ_CP010848.1"/>
</dbReference>
<gene>
    <name evidence="1" type="ORF">C5C51_07305</name>
</gene>
<organism evidence="1 2">
    <name type="scientific">Rathayibacter toxicus</name>
    <dbReference type="NCBI Taxonomy" id="145458"/>
    <lineage>
        <taxon>Bacteria</taxon>
        <taxon>Bacillati</taxon>
        <taxon>Actinomycetota</taxon>
        <taxon>Actinomycetes</taxon>
        <taxon>Micrococcales</taxon>
        <taxon>Microbacteriaceae</taxon>
        <taxon>Rathayibacter</taxon>
    </lineage>
</organism>
<dbReference type="InterPro" id="IPR017850">
    <property type="entry name" value="Alkaline_phosphatase_core_sf"/>
</dbReference>
<evidence type="ECO:0008006" key="3">
    <source>
        <dbReference type="Google" id="ProtNLM"/>
    </source>
</evidence>
<dbReference type="SUPFAM" id="SSF53649">
    <property type="entry name" value="Alkaline phosphatase-like"/>
    <property type="match status" value="1"/>
</dbReference>
<dbReference type="OrthoDB" id="9777306at2"/>
<evidence type="ECO:0000313" key="1">
    <source>
        <dbReference type="EMBL" id="PPI14378.1"/>
    </source>
</evidence>
<dbReference type="AlphaFoldDB" id="A0A2S5Y5V2"/>
<comment type="caution">
    <text evidence="1">The sequence shown here is derived from an EMBL/GenBank/DDBJ whole genome shotgun (WGS) entry which is preliminary data.</text>
</comment>
<dbReference type="InterPro" id="IPR002591">
    <property type="entry name" value="Phosphodiest/P_Trfase"/>
</dbReference>
<name>A0A2S5Y5V2_9MICO</name>
<reference evidence="1 2" key="1">
    <citation type="submission" date="2018-02" db="EMBL/GenBank/DDBJ databases">
        <title>Bacteriophage NCPPB3778 and a type I-E CRISPR drive the evolution of the US Biological Select Agent, Rathayibacter toxicus.</title>
        <authorList>
            <person name="Davis E.W.II."/>
            <person name="Tabima J.F."/>
            <person name="Weisberg A.J."/>
            <person name="Lopes L.D."/>
            <person name="Wiseman M.S."/>
            <person name="Wiseman M.S."/>
            <person name="Pupko T."/>
            <person name="Belcher M.S."/>
            <person name="Sechler A.J."/>
            <person name="Tancos M.A."/>
            <person name="Schroeder B.K."/>
            <person name="Murray T.D."/>
            <person name="Luster D.G."/>
            <person name="Schneider W.L."/>
            <person name="Rogers E."/>
            <person name="Andreote F.D."/>
            <person name="Grunwald N.J."/>
            <person name="Putnam M.L."/>
            <person name="Chang J.H."/>
        </authorList>
    </citation>
    <scope>NUCLEOTIDE SEQUENCE [LARGE SCALE GENOMIC DNA]</scope>
    <source>
        <strain evidence="1 2">FH99</strain>
    </source>
</reference>
<dbReference type="EMBL" id="PSWU01000012">
    <property type="protein sequence ID" value="PPI14378.1"/>
    <property type="molecule type" value="Genomic_DNA"/>
</dbReference>
<sequence>MITSDPGGWAPQLVVLCVDGGKMYWIEKSGVGDFSTVFDHEVRSVVHELRTVFPSSTAPAHASFLTGFPPAEHGVVGNQFWDHNLVSDIRYRMANPLLHIHPYENRSLRTSSLLDDISSMGLSWAAVNFPHTFNVLKPLTSPSTYCLYAPKRILVLPMSGRGQSTEFFGEKVEFSFIRSDGTEECEIEVDGKIWQCGEEVRKFWIELFSGHLSVSARCFHNDQDDSISIELGTSVLVLSTSDFCENSAADEGPCSTAADYPLGEGINFFESPRVEWVTETALKALDRWHPDIIFIRYNQADHAQEYLYWLLARGNSAEQAQARYLIEKTYGRIAHNISLLASKIGPFSKYLLFSDHGIDWISTRVNPNAILRALSLEQCAIFQGDSNCAYLYSDEPLTGSDLERLRKYIEKHVPGVSLCGAKTELSLGLPVKSVRVGQVALIAASHIEFDYDAGDIFSRVHAASHGDRPRRSAMSGFLRSRGFGSIDTLDTVEDIHITDLRHIISGVMTSQLCAP</sequence>
<dbReference type="Gene3D" id="3.40.720.10">
    <property type="entry name" value="Alkaline Phosphatase, subunit A"/>
    <property type="match status" value="1"/>
</dbReference>
<protein>
    <recommendedName>
        <fullName evidence="3">Type I phosphodiesterase/nucleotide pyrophosphatase</fullName>
    </recommendedName>
</protein>
<dbReference type="Pfam" id="PF01663">
    <property type="entry name" value="Phosphodiest"/>
    <property type="match status" value="1"/>
</dbReference>